<keyword evidence="3" id="KW-0479">Metal-binding</keyword>
<evidence type="ECO:0000256" key="7">
    <source>
        <dbReference type="ARBA" id="ARBA00023014"/>
    </source>
</evidence>
<dbReference type="SUPFAM" id="SSF46548">
    <property type="entry name" value="alpha-helical ferredoxin"/>
    <property type="match status" value="1"/>
</dbReference>
<evidence type="ECO:0000256" key="3">
    <source>
        <dbReference type="ARBA" id="ARBA00022723"/>
    </source>
</evidence>
<dbReference type="InterPro" id="IPR024185">
    <property type="entry name" value="FTHF_cligase-like_sf"/>
</dbReference>
<dbReference type="PANTHER" id="PTHR47153">
    <property type="entry name" value="LACTATE UTILIZATION PROTEIN B"/>
    <property type="match status" value="1"/>
</dbReference>
<evidence type="ECO:0000313" key="11">
    <source>
        <dbReference type="Proteomes" id="UP000198916"/>
    </source>
</evidence>
<dbReference type="RefSeq" id="WP_090605860.1">
    <property type="nucleotide sequence ID" value="NZ_FNZR01000004.1"/>
</dbReference>
<dbReference type="SUPFAM" id="SSF100950">
    <property type="entry name" value="NagB/RpiA/CoA transferase-like"/>
    <property type="match status" value="1"/>
</dbReference>
<evidence type="ECO:0000256" key="4">
    <source>
        <dbReference type="ARBA" id="ARBA00022737"/>
    </source>
</evidence>
<dbReference type="Proteomes" id="UP000198916">
    <property type="component" value="Unassembled WGS sequence"/>
</dbReference>
<dbReference type="GO" id="GO:0006089">
    <property type="term" value="P:lactate metabolic process"/>
    <property type="evidence" value="ECO:0007669"/>
    <property type="project" value="InterPro"/>
</dbReference>
<evidence type="ECO:0000313" key="10">
    <source>
        <dbReference type="EMBL" id="SEL32879.1"/>
    </source>
</evidence>
<feature type="domain" description="4Fe-4S ferredoxin-type" evidence="9">
    <location>
        <begin position="311"/>
        <end position="376"/>
    </location>
</feature>
<keyword evidence="11" id="KW-1185">Reference proteome</keyword>
<reference evidence="11" key="1">
    <citation type="submission" date="2016-10" db="EMBL/GenBank/DDBJ databases">
        <authorList>
            <person name="Varghese N."/>
            <person name="Submissions S."/>
        </authorList>
    </citation>
    <scope>NUCLEOTIDE SEQUENCE [LARGE SCALE GENOMIC DNA]</scope>
    <source>
        <strain evidence="11">Jip14</strain>
    </source>
</reference>
<name>A0A1H7PB58_9SPHI</name>
<dbReference type="STRING" id="332977.SAMN05421740_104285"/>
<evidence type="ECO:0000259" key="9">
    <source>
        <dbReference type="Pfam" id="PF13183"/>
    </source>
</evidence>
<evidence type="ECO:0000256" key="5">
    <source>
        <dbReference type="ARBA" id="ARBA00022982"/>
    </source>
</evidence>
<dbReference type="Gene3D" id="1.10.1060.10">
    <property type="entry name" value="Alpha-helical ferredoxin"/>
    <property type="match status" value="1"/>
</dbReference>
<sequence length="459" mass="51720">MPSTQESTFLKDSAAKAFDMRHRQIINYNIDKYDVAVQSGMLQFQHLENAKRKAHIIKWKVMENLDKLLPEFESNFLRKGGKVIWANDAEEARQEIWKIMERAGAKTVVKSKSMTTEEIELNHFLEGKGVKTVETDLGEYIVQLLNQKPYHIVTPAMHLSLQDIAALFHQHFGTPPDATAQELTLQARKLLRQQYTTADVGITGANFLIADTGSVALTENEGNTRLTTTFPKIHIAIAGIEKIIPSLADLDLFWPLLATHGTGQRLTVYNSIIGGPRQESETDGPEEMYVVLLDNGRTDLLAQKEQRQGLYCIRCGACLNGCPIYKNVGGHTYNTTYSGPIGSIITPHLRGMEAFKHLSYASSLCGKCTEVCPVKIDIHQMLLLNRRDAVANGMVSKTEKTAWKGFTFAITKRRIIDLFGGKLKNLILHRFFKKAWGKHRNLPQVAPKSFAQQWKEREQ</sequence>
<protein>
    <submittedName>
        <fullName evidence="10">L-lactate dehydrogenase complex protein LldF</fullName>
    </submittedName>
</protein>
<keyword evidence="4" id="KW-0677">Repeat</keyword>
<dbReference type="Gene3D" id="3.40.50.10420">
    <property type="entry name" value="NagB/RpiA/CoA transferase-like"/>
    <property type="match status" value="1"/>
</dbReference>
<keyword evidence="2" id="KW-0004">4Fe-4S</keyword>
<dbReference type="GO" id="GO:0051539">
    <property type="term" value="F:4 iron, 4 sulfur cluster binding"/>
    <property type="evidence" value="ECO:0007669"/>
    <property type="project" value="UniProtKB-KW"/>
</dbReference>
<accession>A0A1H7PB58</accession>
<dbReference type="Pfam" id="PF02589">
    <property type="entry name" value="LUD_dom"/>
    <property type="match status" value="1"/>
</dbReference>
<proteinExistence type="predicted"/>
<keyword evidence="5" id="KW-0249">Electron transport</keyword>
<dbReference type="GO" id="GO:0046872">
    <property type="term" value="F:metal ion binding"/>
    <property type="evidence" value="ECO:0007669"/>
    <property type="project" value="UniProtKB-KW"/>
</dbReference>
<dbReference type="InterPro" id="IPR017900">
    <property type="entry name" value="4Fe4S_Fe_S_CS"/>
</dbReference>
<dbReference type="Pfam" id="PF13183">
    <property type="entry name" value="Fer4_8"/>
    <property type="match status" value="1"/>
</dbReference>
<gene>
    <name evidence="10" type="ORF">SAMN05421740_104285</name>
</gene>
<dbReference type="EMBL" id="FNZR01000004">
    <property type="protein sequence ID" value="SEL32879.1"/>
    <property type="molecule type" value="Genomic_DNA"/>
</dbReference>
<keyword evidence="6" id="KW-0408">Iron</keyword>
<dbReference type="PANTHER" id="PTHR47153:SF2">
    <property type="entry name" value="LACTATE UTILIZATION PROTEIN B"/>
    <property type="match status" value="1"/>
</dbReference>
<dbReference type="OrthoDB" id="9782337at2"/>
<keyword evidence="7" id="KW-0411">Iron-sulfur</keyword>
<dbReference type="InterPro" id="IPR037171">
    <property type="entry name" value="NagB/RpiA_transferase-like"/>
</dbReference>
<dbReference type="InterPro" id="IPR004452">
    <property type="entry name" value="LutB/LldF"/>
</dbReference>
<evidence type="ECO:0000259" key="8">
    <source>
        <dbReference type="Pfam" id="PF02589"/>
    </source>
</evidence>
<evidence type="ECO:0000256" key="2">
    <source>
        <dbReference type="ARBA" id="ARBA00022485"/>
    </source>
</evidence>
<evidence type="ECO:0000256" key="1">
    <source>
        <dbReference type="ARBA" id="ARBA00022448"/>
    </source>
</evidence>
<dbReference type="InterPro" id="IPR017896">
    <property type="entry name" value="4Fe4S_Fe-S-bd"/>
</dbReference>
<keyword evidence="1" id="KW-0813">Transport</keyword>
<dbReference type="PROSITE" id="PS00198">
    <property type="entry name" value="4FE4S_FER_1"/>
    <property type="match status" value="1"/>
</dbReference>
<dbReference type="InterPro" id="IPR009051">
    <property type="entry name" value="Helical_ferredxn"/>
</dbReference>
<organism evidence="10 11">
    <name type="scientific">Parapedobacter koreensis</name>
    <dbReference type="NCBI Taxonomy" id="332977"/>
    <lineage>
        <taxon>Bacteria</taxon>
        <taxon>Pseudomonadati</taxon>
        <taxon>Bacteroidota</taxon>
        <taxon>Sphingobacteriia</taxon>
        <taxon>Sphingobacteriales</taxon>
        <taxon>Sphingobacteriaceae</taxon>
        <taxon>Parapedobacter</taxon>
    </lineage>
</organism>
<dbReference type="NCBIfam" id="TIGR00273">
    <property type="entry name" value="LutB/LldF family L-lactate oxidation iron-sulfur protein"/>
    <property type="match status" value="1"/>
</dbReference>
<feature type="domain" description="LUD" evidence="8">
    <location>
        <begin position="70"/>
        <end position="293"/>
    </location>
</feature>
<dbReference type="InterPro" id="IPR003741">
    <property type="entry name" value="LUD_dom"/>
</dbReference>
<dbReference type="AlphaFoldDB" id="A0A1H7PB58"/>
<evidence type="ECO:0000256" key="6">
    <source>
        <dbReference type="ARBA" id="ARBA00023004"/>
    </source>
</evidence>